<dbReference type="Pfam" id="PF01432">
    <property type="entry name" value="Peptidase_M3"/>
    <property type="match status" value="1"/>
</dbReference>
<comment type="caution">
    <text evidence="12">The sequence shown here is derived from an EMBL/GenBank/DDBJ whole genome shotgun (WGS) entry which is preliminary data.</text>
</comment>
<keyword evidence="6 9" id="KW-0482">Metalloprotease</keyword>
<dbReference type="InterPro" id="IPR024077">
    <property type="entry name" value="Neurolysin/TOP_dom2"/>
</dbReference>
<evidence type="ECO:0000256" key="2">
    <source>
        <dbReference type="ARBA" id="ARBA00022670"/>
    </source>
</evidence>
<feature type="domain" description="Oligopeptidase A N-terminal" evidence="11">
    <location>
        <begin position="43"/>
        <end position="149"/>
    </location>
</feature>
<keyword evidence="5 9" id="KW-0862">Zinc</keyword>
<dbReference type="PATRIC" id="fig|1513271.3.peg.1062"/>
<dbReference type="Gene3D" id="1.10.1370.10">
    <property type="entry name" value="Neurolysin, domain 3"/>
    <property type="match status" value="1"/>
</dbReference>
<dbReference type="Gene3D" id="1.20.1050.40">
    <property type="entry name" value="Endopeptidase. Chain P, domain 1"/>
    <property type="match status" value="1"/>
</dbReference>
<comment type="similarity">
    <text evidence="1 9">Belongs to the peptidase M3 family.</text>
</comment>
<keyword evidence="4 9" id="KW-0378">Hydrolase</keyword>
<evidence type="ECO:0000259" key="11">
    <source>
        <dbReference type="Pfam" id="PF19310"/>
    </source>
</evidence>
<dbReference type="InterPro" id="IPR034005">
    <property type="entry name" value="M3A_DCP"/>
</dbReference>
<evidence type="ECO:0000256" key="4">
    <source>
        <dbReference type="ARBA" id="ARBA00022801"/>
    </source>
</evidence>
<dbReference type="STRING" id="1513271.XM47_05165"/>
<dbReference type="SUPFAM" id="SSF55486">
    <property type="entry name" value="Metalloproteases ('zincins'), catalytic domain"/>
    <property type="match status" value="1"/>
</dbReference>
<keyword evidence="2 9" id="KW-0645">Protease</keyword>
<sequence>MSNPLLSNATLPLFSEIKAEHVQPAVESVIAKAKETIERVLTTGPNFTWQSLVVPLDEADDKLSKVWSPVSHLHSVADSEALREAYQACLPLLSEYSTFVGQNQVLYQAYQNLADSDEFETLTTAQQKSISNALRDFKLSGVSLAEDKKQRYAEIRQRLSEITSKFGNNVLDATQGWTKLITDEAQLSGLPDMAKQAAAETAKSKEQEGWLFTLEFPSYLPVMTYADNRELRAEMYQAFATRASDQGPNAGQWDNSEYIQEILALRHELAQLLDFDNFAEKSLATKMAESPAQVLNFLNDLSDKSKPQALAELAELTSFAKDEHGVEKLESWDLSYYAEKLKQQKYAISDETLRPYFPEAKVISGLFKTAERLFGIEIKPREGVQVWHDSVRFFDIFDLTGELKGSFYFDLYAREHKRGGAWMDDCAGRRIKQDGELQTPVAYLTCNFNKPVGDKPALFTHDEVQTLFHEFGHGLHHMLTKIDVSAVAGINGVAWDAVELPSQFMENWCFQPEALADISGHYETGEALPQDLLDKLLAAKNFQSAMMMARQLEFSLFDFELHLNYQAGQKADVQAVIDKVRDKVSVIRPPEFNRFQHSFSHIFAGGYAAGYYSYKWAEVLSADAFSLFEEKGIFDSETGLSFLHNILEMGGSKEPMELFKAFRGREPEVDALLRHSGIAA</sequence>
<dbReference type="EMBL" id="LAZL01000006">
    <property type="protein sequence ID" value="KMT66162.1"/>
    <property type="molecule type" value="Genomic_DNA"/>
</dbReference>
<keyword evidence="3 9" id="KW-0479">Metal-binding</keyword>
<evidence type="ECO:0000313" key="12">
    <source>
        <dbReference type="EMBL" id="KMT66162.1"/>
    </source>
</evidence>
<dbReference type="GO" id="GO:0005829">
    <property type="term" value="C:cytosol"/>
    <property type="evidence" value="ECO:0007669"/>
    <property type="project" value="UniProtKB-ARBA"/>
</dbReference>
<dbReference type="GO" id="GO:0046872">
    <property type="term" value="F:metal ion binding"/>
    <property type="evidence" value="ECO:0007669"/>
    <property type="project" value="UniProtKB-UniRule"/>
</dbReference>
<dbReference type="InterPro" id="IPR024079">
    <property type="entry name" value="MetalloPept_cat_dom_sf"/>
</dbReference>
<dbReference type="GO" id="GO:0006508">
    <property type="term" value="P:proteolysis"/>
    <property type="evidence" value="ECO:0007669"/>
    <property type="project" value="UniProtKB-KW"/>
</dbReference>
<evidence type="ECO:0000256" key="7">
    <source>
        <dbReference type="ARBA" id="ARBA00024603"/>
    </source>
</evidence>
<accession>A0A0J8GTU4</accession>
<dbReference type="InterPro" id="IPR024080">
    <property type="entry name" value="Neurolysin/TOP_N"/>
</dbReference>
<dbReference type="Pfam" id="PF19310">
    <property type="entry name" value="TOP_N"/>
    <property type="match status" value="1"/>
</dbReference>
<dbReference type="InterPro" id="IPR045666">
    <property type="entry name" value="OpdA_N"/>
</dbReference>
<comment type="catalytic activity">
    <reaction evidence="7">
        <text>Hydrolysis of oligopeptides, with broad specificity. Gly or Ala commonly occur as P1 or P1' residues, but more distant residues are also important, as is shown by the fact that Z-Gly-Pro-Gly-|-Gly-Pro-Ala is cleaved, but not Z-(Gly)(5).</text>
        <dbReference type="EC" id="3.4.24.70"/>
    </reaction>
</comment>
<dbReference type="PANTHER" id="PTHR43660:SF1">
    <property type="entry name" value="DIPEPTIDYL CARBOXYPEPTIDASE"/>
    <property type="match status" value="1"/>
</dbReference>
<dbReference type="Gene3D" id="3.40.390.10">
    <property type="entry name" value="Collagenase (Catalytic Domain)"/>
    <property type="match status" value="1"/>
</dbReference>
<dbReference type="GO" id="GO:0004222">
    <property type="term" value="F:metalloendopeptidase activity"/>
    <property type="evidence" value="ECO:0007669"/>
    <property type="project" value="UniProtKB-EC"/>
</dbReference>
<dbReference type="RefSeq" id="WP_048690444.1">
    <property type="nucleotide sequence ID" value="NZ_KQ130484.1"/>
</dbReference>
<dbReference type="InterPro" id="IPR045090">
    <property type="entry name" value="Pept_M3A_M3B"/>
</dbReference>
<comment type="cofactor">
    <cofactor evidence="9">
        <name>Zn(2+)</name>
        <dbReference type="ChEBI" id="CHEBI:29105"/>
    </cofactor>
    <text evidence="9">Binds 1 zinc ion.</text>
</comment>
<evidence type="ECO:0000313" key="13">
    <source>
        <dbReference type="Proteomes" id="UP000037600"/>
    </source>
</evidence>
<dbReference type="InterPro" id="IPR001567">
    <property type="entry name" value="Pept_M3A_M3B_dom"/>
</dbReference>
<organism evidence="12 13">
    <name type="scientific">Catenovulum maritimum</name>
    <dbReference type="NCBI Taxonomy" id="1513271"/>
    <lineage>
        <taxon>Bacteria</taxon>
        <taxon>Pseudomonadati</taxon>
        <taxon>Pseudomonadota</taxon>
        <taxon>Gammaproteobacteria</taxon>
        <taxon>Alteromonadales</taxon>
        <taxon>Alteromonadaceae</taxon>
        <taxon>Catenovulum</taxon>
    </lineage>
</organism>
<protein>
    <recommendedName>
        <fullName evidence="8">oligopeptidase A</fullName>
        <ecNumber evidence="8">3.4.24.70</ecNumber>
    </recommendedName>
</protein>
<dbReference type="OrthoDB" id="9773538at2"/>
<gene>
    <name evidence="12" type="ORF">XM47_05165</name>
</gene>
<evidence type="ECO:0000256" key="5">
    <source>
        <dbReference type="ARBA" id="ARBA00022833"/>
    </source>
</evidence>
<dbReference type="EC" id="3.4.24.70" evidence="8"/>
<evidence type="ECO:0000259" key="10">
    <source>
        <dbReference type="Pfam" id="PF01432"/>
    </source>
</evidence>
<dbReference type="FunFam" id="3.40.390.10:FF:000009">
    <property type="entry name" value="Oligopeptidase A"/>
    <property type="match status" value="1"/>
</dbReference>
<reference evidence="12 13" key="1">
    <citation type="submission" date="2015-04" db="EMBL/GenBank/DDBJ databases">
        <title>Draft Genome Sequence of the Novel Agar-Digesting Marine Bacterium Q1.</title>
        <authorList>
            <person name="Li Y."/>
            <person name="Li D."/>
            <person name="Chen G."/>
            <person name="Du Z."/>
        </authorList>
    </citation>
    <scope>NUCLEOTIDE SEQUENCE [LARGE SCALE GENOMIC DNA]</scope>
    <source>
        <strain evidence="12 13">Q1</strain>
    </source>
</reference>
<keyword evidence="13" id="KW-1185">Reference proteome</keyword>
<evidence type="ECO:0000256" key="1">
    <source>
        <dbReference type="ARBA" id="ARBA00006040"/>
    </source>
</evidence>
<dbReference type="NCBIfam" id="NF008159">
    <property type="entry name" value="PRK10911.1"/>
    <property type="match status" value="1"/>
</dbReference>
<name>A0A0J8GTU4_9ALTE</name>
<dbReference type="AlphaFoldDB" id="A0A0J8GTU4"/>
<proteinExistence type="inferred from homology"/>
<dbReference type="CDD" id="cd06456">
    <property type="entry name" value="M3A_DCP"/>
    <property type="match status" value="1"/>
</dbReference>
<dbReference type="Proteomes" id="UP000037600">
    <property type="component" value="Unassembled WGS sequence"/>
</dbReference>
<evidence type="ECO:0000256" key="3">
    <source>
        <dbReference type="ARBA" id="ARBA00022723"/>
    </source>
</evidence>
<feature type="domain" description="Peptidase M3A/M3B catalytic" evidence="10">
    <location>
        <begin position="222"/>
        <end position="677"/>
    </location>
</feature>
<evidence type="ECO:0000256" key="9">
    <source>
        <dbReference type="RuleBase" id="RU003435"/>
    </source>
</evidence>
<dbReference type="PANTHER" id="PTHR43660">
    <property type="entry name" value="DIPEPTIDYL CARBOXYPEPTIDASE"/>
    <property type="match status" value="1"/>
</dbReference>
<evidence type="ECO:0000256" key="6">
    <source>
        <dbReference type="ARBA" id="ARBA00023049"/>
    </source>
</evidence>
<evidence type="ECO:0000256" key="8">
    <source>
        <dbReference type="ARBA" id="ARBA00026100"/>
    </source>
</evidence>